<dbReference type="AlphaFoldDB" id="A0A074K011"/>
<reference evidence="2 3" key="1">
    <citation type="journal article" date="2015" name="Antonie Van Leeuwenhoek">
        <title>Thioclava indica sp. nov., isolated from surface seawater of the Indian Ocean.</title>
        <authorList>
            <person name="Liu Y."/>
            <person name="Lai Q."/>
            <person name="Du J."/>
            <person name="Xu H."/>
            <person name="Jiang L."/>
            <person name="Shao Z."/>
        </authorList>
    </citation>
    <scope>NUCLEOTIDE SEQUENCE [LARGE SCALE GENOMIC DNA]</scope>
    <source>
        <strain evidence="2 3">DT23-4</strain>
    </source>
</reference>
<feature type="chain" id="PRO_5001697325" description="Twin-arginine translocation pathway signal protein" evidence="1">
    <location>
        <begin position="25"/>
        <end position="200"/>
    </location>
</feature>
<dbReference type="Pfam" id="PF05573">
    <property type="entry name" value="NosL"/>
    <property type="match status" value="1"/>
</dbReference>
<evidence type="ECO:0000313" key="3">
    <source>
        <dbReference type="Proteomes" id="UP000027471"/>
    </source>
</evidence>
<accession>A0A074K011</accession>
<proteinExistence type="predicted"/>
<protein>
    <recommendedName>
        <fullName evidence="4">Twin-arginine translocation pathway signal protein</fullName>
    </recommendedName>
</protein>
<organism evidence="2 3">
    <name type="scientific">Thioclava indica</name>
    <dbReference type="NCBI Taxonomy" id="1353528"/>
    <lineage>
        <taxon>Bacteria</taxon>
        <taxon>Pseudomonadati</taxon>
        <taxon>Pseudomonadota</taxon>
        <taxon>Alphaproteobacteria</taxon>
        <taxon>Rhodobacterales</taxon>
        <taxon>Paracoccaceae</taxon>
        <taxon>Thioclava</taxon>
    </lineage>
</organism>
<comment type="caution">
    <text evidence="2">The sequence shown here is derived from an EMBL/GenBank/DDBJ whole genome shotgun (WGS) entry which is preliminary data.</text>
</comment>
<dbReference type="Proteomes" id="UP000027471">
    <property type="component" value="Unassembled WGS sequence"/>
</dbReference>
<dbReference type="OrthoDB" id="8564097at2"/>
<name>A0A074K011_9RHOB</name>
<dbReference type="SUPFAM" id="SSF160387">
    <property type="entry name" value="NosL/MerB-like"/>
    <property type="match status" value="1"/>
</dbReference>
<keyword evidence="3" id="KW-1185">Reference proteome</keyword>
<dbReference type="STRING" id="1353528.DT23_00785"/>
<dbReference type="PANTHER" id="PTHR41247:SF1">
    <property type="entry name" value="HTH-TYPE TRANSCRIPTIONAL REPRESSOR YCNK"/>
    <property type="match status" value="1"/>
</dbReference>
<dbReference type="PANTHER" id="PTHR41247">
    <property type="entry name" value="HTH-TYPE TRANSCRIPTIONAL REPRESSOR YCNK"/>
    <property type="match status" value="1"/>
</dbReference>
<dbReference type="InterPro" id="IPR008719">
    <property type="entry name" value="N2O_reductase_NosL"/>
</dbReference>
<dbReference type="RefSeq" id="WP_038127222.1">
    <property type="nucleotide sequence ID" value="NZ_AUNB01000001.1"/>
</dbReference>
<gene>
    <name evidence="2" type="ORF">DT23_00785</name>
</gene>
<feature type="signal peptide" evidence="1">
    <location>
        <begin position="1"/>
        <end position="24"/>
    </location>
</feature>
<evidence type="ECO:0000256" key="1">
    <source>
        <dbReference type="SAM" id="SignalP"/>
    </source>
</evidence>
<dbReference type="eggNOG" id="COG4314">
    <property type="taxonomic scope" value="Bacteria"/>
</dbReference>
<keyword evidence="1" id="KW-0732">Signal</keyword>
<sequence>MKRRDFLITTSTGMLLAATQSASAEATMPQSPMAWTDENGLARFLKTDTDPLTNEFEKYPRCPYCGMMRKMFSQTRHLIVYEDDAVDGTCSLHCAAISLALNLDRVPKMIYAGDAGAADKVKPLADSAAMTYAIDPARPGTMTAVSKYAYADKAQAEAASGPDAKLVDFDTALVDAYNGMAQDTIRIRKRRAERRARAGQ</sequence>
<evidence type="ECO:0000313" key="2">
    <source>
        <dbReference type="EMBL" id="KEO61535.1"/>
    </source>
</evidence>
<dbReference type="EMBL" id="AUNB01000001">
    <property type="protein sequence ID" value="KEO61535.1"/>
    <property type="molecule type" value="Genomic_DNA"/>
</dbReference>
<evidence type="ECO:0008006" key="4">
    <source>
        <dbReference type="Google" id="ProtNLM"/>
    </source>
</evidence>